<feature type="region of interest" description="Disordered" evidence="3">
    <location>
        <begin position="178"/>
        <end position="197"/>
    </location>
</feature>
<dbReference type="EMBL" id="FNDJ01000010">
    <property type="protein sequence ID" value="SDJ40878.1"/>
    <property type="molecule type" value="Genomic_DNA"/>
</dbReference>
<dbReference type="InterPro" id="IPR017557">
    <property type="entry name" value="Holo-ACP_synthase"/>
</dbReference>
<dbReference type="RefSeq" id="WP_176993340.1">
    <property type="nucleotide sequence ID" value="NZ_FNDJ01000010.1"/>
</dbReference>
<proteinExistence type="predicted"/>
<evidence type="ECO:0000256" key="1">
    <source>
        <dbReference type="ARBA" id="ARBA00022679"/>
    </source>
</evidence>
<evidence type="ECO:0000259" key="4">
    <source>
        <dbReference type="Pfam" id="PF10620"/>
    </source>
</evidence>
<gene>
    <name evidence="6" type="ORF">SAMN05421869_110184</name>
</gene>
<evidence type="ECO:0000313" key="7">
    <source>
        <dbReference type="Proteomes" id="UP000199202"/>
    </source>
</evidence>
<reference evidence="6 7" key="1">
    <citation type="submission" date="2016-10" db="EMBL/GenBank/DDBJ databases">
        <authorList>
            <person name="de Groot N.N."/>
        </authorList>
    </citation>
    <scope>NUCLEOTIDE SEQUENCE [LARGE SCALE GENOMIC DNA]</scope>
    <source>
        <strain evidence="6 7">CGMCC 4.6533</strain>
    </source>
</reference>
<feature type="domain" description="Phosphoribosyl-dephospho-CoA transferase MdcG C-terminal" evidence="4">
    <location>
        <begin position="86"/>
        <end position="193"/>
    </location>
</feature>
<evidence type="ECO:0000313" key="6">
    <source>
        <dbReference type="EMBL" id="SDJ40878.1"/>
    </source>
</evidence>
<dbReference type="AlphaFoldDB" id="A0A1G8TH68"/>
<name>A0A1G8TH68_9ACTN</name>
<evidence type="ECO:0000256" key="3">
    <source>
        <dbReference type="SAM" id="MobiDB-lite"/>
    </source>
</evidence>
<dbReference type="InterPro" id="IPR049180">
    <property type="entry name" value="MdcG_C"/>
</dbReference>
<accession>A0A1G8TH68</accession>
<dbReference type="Proteomes" id="UP000199202">
    <property type="component" value="Unassembled WGS sequence"/>
</dbReference>
<dbReference type="Pfam" id="PF20866">
    <property type="entry name" value="MdcG_N"/>
    <property type="match status" value="1"/>
</dbReference>
<protein>
    <submittedName>
        <fullName evidence="6">Phosphoribosyl-dephospho-CoA transferase</fullName>
    </submittedName>
</protein>
<keyword evidence="2" id="KW-0548">Nucleotidyltransferase</keyword>
<organism evidence="6 7">
    <name type="scientific">Nonomuraea jiangxiensis</name>
    <dbReference type="NCBI Taxonomy" id="633440"/>
    <lineage>
        <taxon>Bacteria</taxon>
        <taxon>Bacillati</taxon>
        <taxon>Actinomycetota</taxon>
        <taxon>Actinomycetes</taxon>
        <taxon>Streptosporangiales</taxon>
        <taxon>Streptosporangiaceae</taxon>
        <taxon>Nonomuraea</taxon>
    </lineage>
</organism>
<evidence type="ECO:0000259" key="5">
    <source>
        <dbReference type="Pfam" id="PF20866"/>
    </source>
</evidence>
<sequence length="197" mass="20995">MIARPHDLLLLAGGGSWEAALPDWARASLAACPWAVVRRAPCPPGLVPIGIRGPSRSQRHAAIVPAVAVIHRVPPEALRSHPRLPHLAATLLAVARLLDGVAGWGPTGGVGFELATGRPATHAESDLDVLIRTPYRWDQAEATRLVEVFATLPGRVDCQLETSRGGVNLVEWSRTKGPVMARTPDGPQLVTDPWDPA</sequence>
<evidence type="ECO:0000256" key="2">
    <source>
        <dbReference type="ARBA" id="ARBA00022695"/>
    </source>
</evidence>
<dbReference type="InterPro" id="IPR048903">
    <property type="entry name" value="MdcG_N"/>
</dbReference>
<keyword evidence="1 6" id="KW-0808">Transferase</keyword>
<dbReference type="NCBIfam" id="TIGR03135">
    <property type="entry name" value="malonate_mdcG"/>
    <property type="match status" value="1"/>
</dbReference>
<feature type="domain" description="Phosphoribosyl-dephospho-CoA transferase MdcG N-terminal" evidence="5">
    <location>
        <begin position="4"/>
        <end position="75"/>
    </location>
</feature>
<dbReference type="STRING" id="633440.SAMN05421869_110184"/>
<dbReference type="Pfam" id="PF10620">
    <property type="entry name" value="MdcG"/>
    <property type="match status" value="1"/>
</dbReference>
<dbReference type="GO" id="GO:0016779">
    <property type="term" value="F:nucleotidyltransferase activity"/>
    <property type="evidence" value="ECO:0007669"/>
    <property type="project" value="UniProtKB-KW"/>
</dbReference>
<keyword evidence="7" id="KW-1185">Reference proteome</keyword>
<dbReference type="NCBIfam" id="NF002332">
    <property type="entry name" value="PRK01293.1"/>
    <property type="match status" value="1"/>
</dbReference>